<evidence type="ECO:0000256" key="8">
    <source>
        <dbReference type="ARBA" id="ARBA00022824"/>
    </source>
</evidence>
<evidence type="ECO:0000256" key="4">
    <source>
        <dbReference type="ARBA" id="ARBA00008109"/>
    </source>
</evidence>
<evidence type="ECO:0000256" key="16">
    <source>
        <dbReference type="PIRSR" id="PIRSR606539-1"/>
    </source>
</evidence>
<feature type="transmembrane region" description="Helical" evidence="19">
    <location>
        <begin position="350"/>
        <end position="372"/>
    </location>
</feature>
<feature type="binding site" evidence="18">
    <location>
        <position position="428"/>
    </location>
    <ligand>
        <name>Mg(2+)</name>
        <dbReference type="ChEBI" id="CHEBI:18420"/>
    </ligand>
</feature>
<evidence type="ECO:0000256" key="14">
    <source>
        <dbReference type="ARBA" id="ARBA00034036"/>
    </source>
</evidence>
<feature type="compositionally biased region" description="Basic residues" evidence="20">
    <location>
        <begin position="22"/>
        <end position="37"/>
    </location>
</feature>
<accession>A0A7M4EYB8</accession>
<feature type="binding site" evidence="18">
    <location>
        <position position="829"/>
    </location>
    <ligand>
        <name>Mg(2+)</name>
        <dbReference type="ChEBI" id="CHEBI:18420"/>
    </ligand>
</feature>
<evidence type="ECO:0000256" key="3">
    <source>
        <dbReference type="ARBA" id="ARBA00004586"/>
    </source>
</evidence>
<comment type="subcellular location">
    <subcellularLocation>
        <location evidence="2">Endomembrane system</location>
        <topology evidence="2">Multi-pass membrane protein</topology>
    </subcellularLocation>
    <subcellularLocation>
        <location evidence="3">Endoplasmic reticulum membrane</location>
    </subcellularLocation>
    <subcellularLocation>
        <location evidence="19">Membrane</location>
        <topology evidence="19">Multi-pass membrane protein</topology>
    </subcellularLocation>
</comment>
<dbReference type="EC" id="7.6.2.1" evidence="19"/>
<dbReference type="PROSITE" id="PS00154">
    <property type="entry name" value="ATPASE_E1_E2"/>
    <property type="match status" value="1"/>
</dbReference>
<feature type="binding site" evidence="17">
    <location>
        <position position="428"/>
    </location>
    <ligand>
        <name>ATP</name>
        <dbReference type="ChEBI" id="CHEBI:30616"/>
    </ligand>
</feature>
<evidence type="ECO:0000256" key="6">
    <source>
        <dbReference type="ARBA" id="ARBA00022723"/>
    </source>
</evidence>
<dbReference type="GO" id="GO:0045332">
    <property type="term" value="P:phospholipid translocation"/>
    <property type="evidence" value="ECO:0007669"/>
    <property type="project" value="TreeGrafter"/>
</dbReference>
<organism evidence="23 24">
    <name type="scientific">Crocodylus porosus</name>
    <name type="common">Saltwater crocodile</name>
    <name type="synonym">Estuarine crocodile</name>
    <dbReference type="NCBI Taxonomy" id="8502"/>
    <lineage>
        <taxon>Eukaryota</taxon>
        <taxon>Metazoa</taxon>
        <taxon>Chordata</taxon>
        <taxon>Craniata</taxon>
        <taxon>Vertebrata</taxon>
        <taxon>Euteleostomi</taxon>
        <taxon>Archelosauria</taxon>
        <taxon>Archosauria</taxon>
        <taxon>Crocodylia</taxon>
        <taxon>Longirostres</taxon>
        <taxon>Crocodylidae</taxon>
        <taxon>Crocodylus</taxon>
    </lineage>
</organism>
<feature type="binding site" evidence="17">
    <location>
        <position position="571"/>
    </location>
    <ligand>
        <name>ATP</name>
        <dbReference type="ChEBI" id="CHEBI:30616"/>
    </ligand>
</feature>
<feature type="transmembrane region" description="Helical" evidence="19">
    <location>
        <begin position="84"/>
        <end position="102"/>
    </location>
</feature>
<keyword evidence="13 19" id="KW-0472">Membrane</keyword>
<feature type="binding site" evidence="17">
    <location>
        <position position="716"/>
    </location>
    <ligand>
        <name>ATP</name>
        <dbReference type="ChEBI" id="CHEBI:30616"/>
    </ligand>
</feature>
<dbReference type="GeneTree" id="ENSGT00940000157895"/>
<evidence type="ECO:0000256" key="7">
    <source>
        <dbReference type="ARBA" id="ARBA00022741"/>
    </source>
</evidence>
<feature type="binding site" evidence="17">
    <location>
        <position position="426"/>
    </location>
    <ligand>
        <name>ATP</name>
        <dbReference type="ChEBI" id="CHEBI:30616"/>
    </ligand>
</feature>
<dbReference type="GO" id="GO:0005886">
    <property type="term" value="C:plasma membrane"/>
    <property type="evidence" value="ECO:0007669"/>
    <property type="project" value="TreeGrafter"/>
</dbReference>
<feature type="binding site" evidence="17">
    <location>
        <position position="635"/>
    </location>
    <ligand>
        <name>ATP</name>
        <dbReference type="ChEBI" id="CHEBI:30616"/>
    </ligand>
</feature>
<evidence type="ECO:0000256" key="12">
    <source>
        <dbReference type="ARBA" id="ARBA00022989"/>
    </source>
</evidence>
<evidence type="ECO:0000256" key="20">
    <source>
        <dbReference type="SAM" id="MobiDB-lite"/>
    </source>
</evidence>
<feature type="transmembrane region" description="Helical" evidence="19">
    <location>
        <begin position="108"/>
        <end position="126"/>
    </location>
</feature>
<dbReference type="GO" id="GO:1990531">
    <property type="term" value="C:phospholipid-translocating ATPase complex"/>
    <property type="evidence" value="ECO:0007669"/>
    <property type="project" value="UniProtKB-ARBA"/>
</dbReference>
<dbReference type="InterPro" id="IPR036412">
    <property type="entry name" value="HAD-like_sf"/>
</dbReference>
<dbReference type="SUPFAM" id="SSF81665">
    <property type="entry name" value="Calcium ATPase, transmembrane domain M"/>
    <property type="match status" value="1"/>
</dbReference>
<evidence type="ECO:0000259" key="22">
    <source>
        <dbReference type="Pfam" id="PF16212"/>
    </source>
</evidence>
<feature type="binding site" evidence="18">
    <location>
        <position position="426"/>
    </location>
    <ligand>
        <name>Mg(2+)</name>
        <dbReference type="ChEBI" id="CHEBI:18420"/>
    </ligand>
</feature>
<dbReference type="SUPFAM" id="SSF81653">
    <property type="entry name" value="Calcium ATPase, transduction domain A"/>
    <property type="match status" value="1"/>
</dbReference>
<dbReference type="InterPro" id="IPR023299">
    <property type="entry name" value="ATPase_P-typ_cyto_dom_N"/>
</dbReference>
<dbReference type="SUPFAM" id="SSF81660">
    <property type="entry name" value="Metal cation-transporting ATPase, ATP-binding domain N"/>
    <property type="match status" value="1"/>
</dbReference>
<dbReference type="PANTHER" id="PTHR24092">
    <property type="entry name" value="PROBABLE PHOSPHOLIPID-TRANSPORTING ATPASE"/>
    <property type="match status" value="1"/>
</dbReference>
<dbReference type="Gene3D" id="1.20.1110.10">
    <property type="entry name" value="Calcium-transporting ATPase, transmembrane domain"/>
    <property type="match status" value="1"/>
</dbReference>
<feature type="transmembrane region" description="Helical" evidence="19">
    <location>
        <begin position="883"/>
        <end position="903"/>
    </location>
</feature>
<protein>
    <recommendedName>
        <fullName evidence="19">Phospholipid-transporting ATPase</fullName>
        <ecNumber evidence="19">7.6.2.1</ecNumber>
    </recommendedName>
</protein>
<dbReference type="CDD" id="cd02073">
    <property type="entry name" value="P-type_ATPase_APLT_Dnf-like"/>
    <property type="match status" value="1"/>
</dbReference>
<dbReference type="GO" id="GO:0000287">
    <property type="term" value="F:magnesium ion binding"/>
    <property type="evidence" value="ECO:0007669"/>
    <property type="project" value="UniProtKB-UniRule"/>
</dbReference>
<dbReference type="InterPro" id="IPR044492">
    <property type="entry name" value="P_typ_ATPase_HD_dom"/>
</dbReference>
<keyword evidence="5 19" id="KW-0812">Transmembrane</keyword>
<dbReference type="Gene3D" id="2.70.150.10">
    <property type="entry name" value="Calcium-transporting ATPase, cytoplasmic transduction domain A"/>
    <property type="match status" value="1"/>
</dbReference>
<feature type="transmembrane region" description="Helical" evidence="19">
    <location>
        <begin position="994"/>
        <end position="1015"/>
    </location>
</feature>
<dbReference type="FunFam" id="3.40.50.1000:FF:000001">
    <property type="entry name" value="Phospholipid-transporting ATPase IC"/>
    <property type="match status" value="1"/>
</dbReference>
<evidence type="ECO:0000313" key="23">
    <source>
        <dbReference type="Ensembl" id="ENSCPRP00005016643.1"/>
    </source>
</evidence>
<dbReference type="Proteomes" id="UP000594220">
    <property type="component" value="Unplaced"/>
</dbReference>
<dbReference type="InterPro" id="IPR018303">
    <property type="entry name" value="ATPase_P-typ_P_site"/>
</dbReference>
<dbReference type="GO" id="GO:0140351">
    <property type="term" value="F:glycosylceramide flippase activity"/>
    <property type="evidence" value="ECO:0007669"/>
    <property type="project" value="UniProtKB-ARBA"/>
</dbReference>
<evidence type="ECO:0000256" key="2">
    <source>
        <dbReference type="ARBA" id="ARBA00004127"/>
    </source>
</evidence>
<evidence type="ECO:0000256" key="15">
    <source>
        <dbReference type="ARBA" id="ARBA00050913"/>
    </source>
</evidence>
<evidence type="ECO:0000256" key="5">
    <source>
        <dbReference type="ARBA" id="ARBA00022692"/>
    </source>
</evidence>
<dbReference type="Pfam" id="PF16209">
    <property type="entry name" value="PhoLip_ATPase_N"/>
    <property type="match status" value="1"/>
</dbReference>
<comment type="catalytic activity">
    <reaction evidence="14 19">
        <text>ATP + H2O + phospholipidSide 1 = ADP + phosphate + phospholipidSide 2.</text>
        <dbReference type="EC" id="7.6.2.1"/>
    </reaction>
</comment>
<feature type="binding site" evidence="17">
    <location>
        <position position="595"/>
    </location>
    <ligand>
        <name>ATP</name>
        <dbReference type="ChEBI" id="CHEBI:30616"/>
    </ligand>
</feature>
<feature type="transmembrane region" description="Helical" evidence="19">
    <location>
        <begin position="306"/>
        <end position="330"/>
    </location>
</feature>
<dbReference type="FunFam" id="3.40.50.1000:FF:000130">
    <property type="entry name" value="Phospholipid-transporting ATPase"/>
    <property type="match status" value="1"/>
</dbReference>
<dbReference type="Pfam" id="PF13246">
    <property type="entry name" value="Cation_ATPase"/>
    <property type="match status" value="1"/>
</dbReference>
<dbReference type="SFLD" id="SFLDS00003">
    <property type="entry name" value="Haloacid_Dehalogenase"/>
    <property type="match status" value="1"/>
</dbReference>
<evidence type="ECO:0000256" key="9">
    <source>
        <dbReference type="ARBA" id="ARBA00022840"/>
    </source>
</evidence>
<keyword evidence="10 18" id="KW-0460">Magnesium</keyword>
<feature type="binding site" evidence="17">
    <location>
        <position position="717"/>
    </location>
    <ligand>
        <name>ATP</name>
        <dbReference type="ChEBI" id="CHEBI:30616"/>
    </ligand>
</feature>
<dbReference type="PANTHER" id="PTHR24092:SF81">
    <property type="entry name" value="PHOSPHOLIPID-TRANSPORTING ATPASE VA"/>
    <property type="match status" value="1"/>
</dbReference>
<evidence type="ECO:0000313" key="24">
    <source>
        <dbReference type="Proteomes" id="UP000594220"/>
    </source>
</evidence>
<feature type="region of interest" description="Disordered" evidence="20">
    <location>
        <begin position="1"/>
        <end position="59"/>
    </location>
</feature>
<dbReference type="InterPro" id="IPR023214">
    <property type="entry name" value="HAD_sf"/>
</dbReference>
<feature type="active site" description="4-aspartylphosphate intermediate" evidence="16">
    <location>
        <position position="426"/>
    </location>
</feature>
<feature type="binding site" evidence="17">
    <location>
        <position position="427"/>
    </location>
    <ligand>
        <name>ATP</name>
        <dbReference type="ChEBI" id="CHEBI:30616"/>
    </ligand>
</feature>
<feature type="transmembrane region" description="Helical" evidence="19">
    <location>
        <begin position="1067"/>
        <end position="1086"/>
    </location>
</feature>
<evidence type="ECO:0000256" key="1">
    <source>
        <dbReference type="ARBA" id="ARBA00001946"/>
    </source>
</evidence>
<evidence type="ECO:0000259" key="21">
    <source>
        <dbReference type="Pfam" id="PF16209"/>
    </source>
</evidence>
<evidence type="ECO:0000256" key="17">
    <source>
        <dbReference type="PIRSR" id="PIRSR606539-2"/>
    </source>
</evidence>
<dbReference type="SFLD" id="SFLDF00027">
    <property type="entry name" value="p-type_atpase"/>
    <property type="match status" value="1"/>
</dbReference>
<keyword evidence="24" id="KW-1185">Reference proteome</keyword>
<dbReference type="GO" id="GO:0016887">
    <property type="term" value="F:ATP hydrolysis activity"/>
    <property type="evidence" value="ECO:0007669"/>
    <property type="project" value="InterPro"/>
</dbReference>
<comment type="similarity">
    <text evidence="4 19">Belongs to the cation transport ATPase (P-type) (TC 3.A.3) family. Type IV subfamily.</text>
</comment>
<feature type="binding site" evidence="17">
    <location>
        <position position="828"/>
    </location>
    <ligand>
        <name>ATP</name>
        <dbReference type="ChEBI" id="CHEBI:30616"/>
    </ligand>
</feature>
<feature type="domain" description="P-type ATPase N-terminal" evidence="21">
    <location>
        <begin position="56"/>
        <end position="107"/>
    </location>
</feature>
<dbReference type="PRINTS" id="PR00119">
    <property type="entry name" value="CATATPASE"/>
</dbReference>
<feature type="transmembrane region" description="Helical" evidence="19">
    <location>
        <begin position="915"/>
        <end position="935"/>
    </location>
</feature>
<dbReference type="NCBIfam" id="TIGR01652">
    <property type="entry name" value="ATPase-Plipid"/>
    <property type="match status" value="1"/>
</dbReference>
<proteinExistence type="inferred from homology"/>
<keyword evidence="6 18" id="KW-0479">Metal-binding</keyword>
<feature type="transmembrane region" description="Helical" evidence="19">
    <location>
        <begin position="1022"/>
        <end position="1042"/>
    </location>
</feature>
<dbReference type="InterPro" id="IPR001757">
    <property type="entry name" value="P_typ_ATPase"/>
</dbReference>
<feature type="binding site" evidence="17">
    <location>
        <position position="715"/>
    </location>
    <ligand>
        <name>ATP</name>
        <dbReference type="ChEBI" id="CHEBI:30616"/>
    </ligand>
</feature>
<evidence type="ECO:0000256" key="18">
    <source>
        <dbReference type="PIRSR" id="PIRSR606539-3"/>
    </source>
</evidence>
<keyword evidence="12 19" id="KW-1133">Transmembrane helix</keyword>
<keyword evidence="8" id="KW-0256">Endoplasmic reticulum</keyword>
<dbReference type="InterPro" id="IPR032630">
    <property type="entry name" value="P_typ_ATPase_c"/>
</dbReference>
<feature type="transmembrane region" description="Helical" evidence="19">
    <location>
        <begin position="965"/>
        <end position="988"/>
    </location>
</feature>
<feature type="binding site" evidence="17">
    <location>
        <position position="805"/>
    </location>
    <ligand>
        <name>ATP</name>
        <dbReference type="ChEBI" id="CHEBI:30616"/>
    </ligand>
</feature>
<dbReference type="SFLD" id="SFLDG00002">
    <property type="entry name" value="C1.7:_P-type_atpase_like"/>
    <property type="match status" value="1"/>
</dbReference>
<gene>
    <name evidence="23" type="primary">ATP10A</name>
</gene>
<feature type="binding site" evidence="17">
    <location>
        <position position="529"/>
    </location>
    <ligand>
        <name>ATP</name>
        <dbReference type="ChEBI" id="CHEBI:30616"/>
    </ligand>
</feature>
<dbReference type="FunFam" id="3.40.1110.10:FF:000009">
    <property type="entry name" value="Phospholipid-transporting ATPase"/>
    <property type="match status" value="1"/>
</dbReference>
<dbReference type="InterPro" id="IPR006539">
    <property type="entry name" value="P-type_ATPase_IV"/>
</dbReference>
<dbReference type="Pfam" id="PF16212">
    <property type="entry name" value="PhoLip_ATPase_C"/>
    <property type="match status" value="1"/>
</dbReference>
<dbReference type="FunFam" id="2.70.150.10:FF:000022">
    <property type="entry name" value="Phospholipid-transporting ATPase"/>
    <property type="match status" value="1"/>
</dbReference>
<sequence>MVEVAENRGDVPPVQEEEAKERKKKKRRKKKDSKTRTVRSNLLLPGPETEKPKGSPLASNRLKTTKYTALSFLPKNLFEQFHRLANVYFVFIALLNFVPAVNAFQPELALAPVLFILAVTAIKDLWEDYSRYRSDKEINHMECLVYCRNEKKYISRYWKEVEVGDFVQLRCNEIIPADILLLSSSDPDGLCHIETANLDGETNLKQRQVVRRFLELDSEFDPLKFSSVIECEKPNNDLTRFRAYIIHTNGNRDGLYKENLLLRGCTIRNTEEVTGIVIYAGHETKALLNNSGPRYKRSKLERQMNIDVLWCVLILIVMCLFSAIGHGLWVWQFSEKKKPVFDVPGPDGNYLSPVLASVYLFLTMIIVFQVLIPISLYVSIEIVKICQVYFIHQDKDLYDEETDSQLQCRALNITEDLGQIQYIFSDKTGTLTENKMVFRRCTVSGIEYSHDANGEPIYCLMVIFHSSVYTKVTCACRCVGTVLLEHGNCSLHGSCISVPEFQNGGGGKRAIESGPEEGELRYEAESPDEAALVYAARAYNCTLVGRLSDQVSIELPHLGTLTFEVLHTLGFDSIRKRMSVVVRHPITDEINVYTKGADSVIMDLLLPYDPRGKHQKKIESKTQNYLNLYAVDGLRTLCIAKRVLSKDEYACWLKSHLEAESCIENREELLFQSALHIEKNLHLLGATGVEDRLQEGVPETIANLRKAGLQIWVLTGDKQETAINIAYACKLLDHDEEIITLNAESPVSRSLWYLLPQELTHSKLGLVIDGRTLAYALDKTLENRFLLLAKRCRSVLCCRSTPLQKSMVVKLVRDKLKAMTLAIGDGANDVSMIQVADVGVGISGPEGMQAVMASDFAVPRFRHLEKLLLVHGHWCYSRLANMVLYFFYKNAMFVALLFWYQFYCGFSGTSMIDQWYLIFFNLLFSSLPQLITGVLDKDVPAEVLISVPQLYKSGQNMEDYQPHMFWMNMIDALYQSLVCFFIPYFTFYDSDMDIFSLGTPITTIALFTIILHLAVETKTWTFFHWSSCIFSILLFFFVALVYNASCPICYPPSNPYWTMEKLMGDPMFYLTCIISPFIALLPRFLYRTLQGTLFPTQRQLGCQLHRWPLGTCNHILSKLKIKKKSTPQKHPFAEPSMQNPTSNVNPCYKVSNENISSQVSEHGSEPALPARTRAEHTKVLGAAASPQGPLLYGEIKQSSLASNEERSFGFHEVTCSTSEMESASVEEMFPWNSTIDQSDFSLLKWITSTPLFSRFGRVLQLSSNSLQNETQNNISVLGSGSSLHLGFKGITEQNSSNFQEKIKGTPADCCLSDTLETTFL</sequence>
<dbReference type="GO" id="GO:0005789">
    <property type="term" value="C:endoplasmic reticulum membrane"/>
    <property type="evidence" value="ECO:0007669"/>
    <property type="project" value="UniProtKB-SubCell"/>
</dbReference>
<feature type="binding site" evidence="17">
    <location>
        <position position="829"/>
    </location>
    <ligand>
        <name>ATP</name>
        <dbReference type="ChEBI" id="CHEBI:30616"/>
    </ligand>
</feature>
<dbReference type="Ensembl" id="ENSCPRT00005019502.1">
    <property type="protein sequence ID" value="ENSCPRP00005016643.1"/>
    <property type="gene ID" value="ENSCPRG00005011250.1"/>
</dbReference>
<dbReference type="InterPro" id="IPR032631">
    <property type="entry name" value="P-type_ATPase_N"/>
</dbReference>
<dbReference type="GO" id="GO:0005524">
    <property type="term" value="F:ATP binding"/>
    <property type="evidence" value="ECO:0007669"/>
    <property type="project" value="UniProtKB-UniRule"/>
</dbReference>
<keyword evidence="9 17" id="KW-0067">ATP-binding</keyword>
<evidence type="ECO:0000256" key="13">
    <source>
        <dbReference type="ARBA" id="ARBA00023136"/>
    </source>
</evidence>
<comment type="cofactor">
    <cofactor evidence="1 18">
        <name>Mg(2+)</name>
        <dbReference type="ChEBI" id="CHEBI:18420"/>
    </cofactor>
</comment>
<dbReference type="InterPro" id="IPR008250">
    <property type="entry name" value="ATPase_P-typ_transduc_dom_A_sf"/>
</dbReference>
<dbReference type="NCBIfam" id="TIGR01494">
    <property type="entry name" value="ATPase_P-type"/>
    <property type="match status" value="1"/>
</dbReference>
<name>A0A7M4EYB8_CROPO</name>
<evidence type="ECO:0000256" key="11">
    <source>
        <dbReference type="ARBA" id="ARBA00022967"/>
    </source>
</evidence>
<feature type="binding site" evidence="18">
    <location>
        <position position="825"/>
    </location>
    <ligand>
        <name>Mg(2+)</name>
        <dbReference type="ChEBI" id="CHEBI:18420"/>
    </ligand>
</feature>
<reference evidence="23" key="2">
    <citation type="submission" date="2025-09" db="UniProtKB">
        <authorList>
            <consortium name="Ensembl"/>
        </authorList>
    </citation>
    <scope>IDENTIFICATION</scope>
</reference>
<evidence type="ECO:0000256" key="10">
    <source>
        <dbReference type="ARBA" id="ARBA00022842"/>
    </source>
</evidence>
<evidence type="ECO:0000256" key="19">
    <source>
        <dbReference type="RuleBase" id="RU362033"/>
    </source>
</evidence>
<dbReference type="SUPFAM" id="SSF56784">
    <property type="entry name" value="HAD-like"/>
    <property type="match status" value="1"/>
</dbReference>
<keyword evidence="7 17" id="KW-0547">Nucleotide-binding</keyword>
<reference evidence="23" key="1">
    <citation type="submission" date="2025-08" db="UniProtKB">
        <authorList>
            <consortium name="Ensembl"/>
        </authorList>
    </citation>
    <scope>IDENTIFICATION</scope>
</reference>
<comment type="catalytic activity">
    <reaction evidence="15">
        <text>a beta-D-glucosyl-(1&lt;-&gt;1')-N-acylsphing-4-enine(out) + ATP + H2O = a beta-D-glucosyl-(1&lt;-&gt;1')-N-acylsphing-4-enine(in) + ADP + phosphate + H(+)</text>
        <dbReference type="Rhea" id="RHEA:66036"/>
        <dbReference type="ChEBI" id="CHEBI:15377"/>
        <dbReference type="ChEBI" id="CHEBI:15378"/>
        <dbReference type="ChEBI" id="CHEBI:22801"/>
        <dbReference type="ChEBI" id="CHEBI:30616"/>
        <dbReference type="ChEBI" id="CHEBI:43474"/>
        <dbReference type="ChEBI" id="CHEBI:456216"/>
    </reaction>
    <physiologicalReaction direction="left-to-right" evidence="15">
        <dbReference type="Rhea" id="RHEA:66037"/>
    </physiologicalReaction>
</comment>
<dbReference type="InterPro" id="IPR023298">
    <property type="entry name" value="ATPase_P-typ_TM_dom_sf"/>
</dbReference>
<keyword evidence="11 19" id="KW-1278">Translocase</keyword>
<feature type="domain" description="P-type ATPase C-terminal" evidence="22">
    <location>
        <begin position="851"/>
        <end position="1096"/>
    </location>
</feature>
<dbReference type="Gene3D" id="3.40.1110.10">
    <property type="entry name" value="Calcium-transporting ATPase, cytoplasmic domain N"/>
    <property type="match status" value="2"/>
</dbReference>
<feature type="binding site" evidence="17">
    <location>
        <position position="799"/>
    </location>
    <ligand>
        <name>ATP</name>
        <dbReference type="ChEBI" id="CHEBI:30616"/>
    </ligand>
</feature>
<dbReference type="Gene3D" id="3.40.50.1000">
    <property type="entry name" value="HAD superfamily/HAD-like"/>
    <property type="match status" value="2"/>
</dbReference>